<dbReference type="GO" id="GO:0000026">
    <property type="term" value="F:alpha-1,2-mannosyltransferase activity"/>
    <property type="evidence" value="ECO:0007669"/>
    <property type="project" value="TreeGrafter"/>
</dbReference>
<dbReference type="OrthoDB" id="439943at2759"/>
<evidence type="ECO:0000256" key="2">
    <source>
        <dbReference type="ARBA" id="ARBA00007677"/>
    </source>
</evidence>
<comment type="caution">
    <text evidence="8">The sequence shown here is derived from an EMBL/GenBank/DDBJ whole genome shotgun (WGS) entry which is preliminary data.</text>
</comment>
<dbReference type="FunFam" id="3.90.550.10:FF:000051">
    <property type="entry name" value="Alpha-1,2-mannosyltransferase (Ktr4)"/>
    <property type="match status" value="1"/>
</dbReference>
<evidence type="ECO:0008006" key="10">
    <source>
        <dbReference type="Google" id="ProtNLM"/>
    </source>
</evidence>
<keyword evidence="7" id="KW-1133">Transmembrane helix</keyword>
<evidence type="ECO:0000256" key="3">
    <source>
        <dbReference type="ARBA" id="ARBA00022676"/>
    </source>
</evidence>
<evidence type="ECO:0000256" key="7">
    <source>
        <dbReference type="SAM" id="Phobius"/>
    </source>
</evidence>
<proteinExistence type="inferred from homology"/>
<evidence type="ECO:0000256" key="4">
    <source>
        <dbReference type="ARBA" id="ARBA00022679"/>
    </source>
</evidence>
<feature type="active site" description="Nucleophile" evidence="6">
    <location>
        <position position="280"/>
    </location>
</feature>
<evidence type="ECO:0000256" key="6">
    <source>
        <dbReference type="PIRSR" id="PIRSR018153-1"/>
    </source>
</evidence>
<accession>A0A1Q3A917</accession>
<dbReference type="InterPro" id="IPR029044">
    <property type="entry name" value="Nucleotide-diphossugar_trans"/>
</dbReference>
<dbReference type="InterPro" id="IPR002685">
    <property type="entry name" value="Glyco_trans_15"/>
</dbReference>
<evidence type="ECO:0000313" key="9">
    <source>
        <dbReference type="Proteomes" id="UP000187013"/>
    </source>
</evidence>
<dbReference type="PANTHER" id="PTHR31121:SF6">
    <property type="entry name" value="ALPHA-1,2 MANNOSYLTRANSFERASE KTR1"/>
    <property type="match status" value="1"/>
</dbReference>
<dbReference type="AlphaFoldDB" id="A0A1Q3A917"/>
<keyword evidence="7" id="KW-0812">Transmembrane</keyword>
<dbReference type="GO" id="GO:0016020">
    <property type="term" value="C:membrane"/>
    <property type="evidence" value="ECO:0007669"/>
    <property type="project" value="UniProtKB-SubCell"/>
</dbReference>
<dbReference type="SUPFAM" id="SSF53448">
    <property type="entry name" value="Nucleotide-diphospho-sugar transferases"/>
    <property type="match status" value="1"/>
</dbReference>
<dbReference type="Gene3D" id="3.90.550.10">
    <property type="entry name" value="Spore Coat Polysaccharide Biosynthesis Protein SpsA, Chain A"/>
    <property type="match status" value="1"/>
</dbReference>
<name>A0A1Q3A917_ZYGRO</name>
<dbReference type="EMBL" id="BDGX01000033">
    <property type="protein sequence ID" value="GAV52073.1"/>
    <property type="molecule type" value="Genomic_DNA"/>
</dbReference>
<dbReference type="Proteomes" id="UP000187013">
    <property type="component" value="Unassembled WGS sequence"/>
</dbReference>
<keyword evidence="7" id="KW-0472">Membrane</keyword>
<protein>
    <recommendedName>
        <fullName evidence="10">Alpha-1,2 mannosyltransferase KTR1</fullName>
    </recommendedName>
</protein>
<gene>
    <name evidence="8" type="ORF">ZYGR_0AG00640</name>
</gene>
<evidence type="ECO:0000313" key="8">
    <source>
        <dbReference type="EMBL" id="GAV52073.1"/>
    </source>
</evidence>
<comment type="similarity">
    <text evidence="2">Belongs to the glycosyltransferase 15 family.</text>
</comment>
<dbReference type="GO" id="GO:0005794">
    <property type="term" value="C:Golgi apparatus"/>
    <property type="evidence" value="ECO:0007669"/>
    <property type="project" value="TreeGrafter"/>
</dbReference>
<dbReference type="GO" id="GO:0006493">
    <property type="term" value="P:protein O-linked glycosylation"/>
    <property type="evidence" value="ECO:0007669"/>
    <property type="project" value="TreeGrafter"/>
</dbReference>
<organism evidence="8 9">
    <name type="scientific">Zygosaccharomyces rouxii</name>
    <dbReference type="NCBI Taxonomy" id="4956"/>
    <lineage>
        <taxon>Eukaryota</taxon>
        <taxon>Fungi</taxon>
        <taxon>Dikarya</taxon>
        <taxon>Ascomycota</taxon>
        <taxon>Saccharomycotina</taxon>
        <taxon>Saccharomycetes</taxon>
        <taxon>Saccharomycetales</taxon>
        <taxon>Saccharomycetaceae</taxon>
        <taxon>Zygosaccharomyces</taxon>
    </lineage>
</organism>
<dbReference type="PANTHER" id="PTHR31121">
    <property type="entry name" value="ALPHA-1,2 MANNOSYLTRANSFERASE KTR1"/>
    <property type="match status" value="1"/>
</dbReference>
<evidence type="ECO:0000256" key="1">
    <source>
        <dbReference type="ARBA" id="ARBA00004606"/>
    </source>
</evidence>
<dbReference type="PIRSF" id="PIRSF018153">
    <property type="entry name" value="Glyco_trans_15"/>
    <property type="match status" value="1"/>
</dbReference>
<keyword evidence="4" id="KW-0808">Transferase</keyword>
<sequence>MHVSLKLTTSRNLKIILTTLTLCTLLLIGYNYTHLLLPSGLNGDETPVKGIQPLSPQNSSTTKLYHDERKGNDVLLTLIRNSELNQIIKTIESFEKSFNSKYHYDWWFMNDEDFTQEFQERVEEVVSGRTKFIKIPEELWSYPDYIDREKADASRKSYKDANIMYGGSESYRFMCRFNSGMFYKVPELEHIEYYWRIEPGTRFDCEITYDVFQYMRKYKKLYAFNMALQEDIRTIPTLWNATMEFLDKNPHAINKHNLAGFVSDDYGESYNLCHFWSNFEIASTQFFRSPIYESYFDFLDRKGGFFYERWGDAPVHTLAVTLMLPADQVHFVANTGYFHKPNRDCPPNEELRDALHCQCNPRSDFTWNKYSCVHKFFGLQKLARPDTLEHMSMVYPTIYDTIMNNKN</sequence>
<comment type="subcellular location">
    <subcellularLocation>
        <location evidence="1">Membrane</location>
        <topology evidence="1">Single-pass type II membrane protein</topology>
    </subcellularLocation>
</comment>
<keyword evidence="5" id="KW-0735">Signal-anchor</keyword>
<dbReference type="GO" id="GO:0000032">
    <property type="term" value="P:cell wall mannoprotein biosynthetic process"/>
    <property type="evidence" value="ECO:0007669"/>
    <property type="project" value="TreeGrafter"/>
</dbReference>
<feature type="transmembrane region" description="Helical" evidence="7">
    <location>
        <begin position="12"/>
        <end position="32"/>
    </location>
</feature>
<evidence type="ECO:0000256" key="5">
    <source>
        <dbReference type="ARBA" id="ARBA00022968"/>
    </source>
</evidence>
<dbReference type="Pfam" id="PF01793">
    <property type="entry name" value="Glyco_transf_15"/>
    <property type="match status" value="1"/>
</dbReference>
<keyword evidence="3" id="KW-0328">Glycosyltransferase</keyword>
<reference evidence="8 9" key="1">
    <citation type="submission" date="2016-08" db="EMBL/GenBank/DDBJ databases">
        <title>Draft genome sequence of allopolyploid Zygosaccharomyces rouxii.</title>
        <authorList>
            <person name="Watanabe J."/>
            <person name="Uehara K."/>
            <person name="Mogi Y."/>
            <person name="Tsukioka Y."/>
        </authorList>
    </citation>
    <scope>NUCLEOTIDE SEQUENCE [LARGE SCALE GENOMIC DNA]</scope>
    <source>
        <strain evidence="8 9">NBRC 110957</strain>
    </source>
</reference>
<dbReference type="GO" id="GO:0006487">
    <property type="term" value="P:protein N-linked glycosylation"/>
    <property type="evidence" value="ECO:0007669"/>
    <property type="project" value="TreeGrafter"/>
</dbReference>